<dbReference type="PRINTS" id="PR01498">
    <property type="entry name" value="SHAWCHANNEL"/>
</dbReference>
<evidence type="ECO:0000256" key="6">
    <source>
        <dbReference type="ARBA" id="ARBA00022882"/>
    </source>
</evidence>
<keyword evidence="3" id="KW-0633">Potassium transport</keyword>
<sequence>EILRINVGGSMFMTSRSSLDRIPGTRLSNLTESDANYNPVTEEWFFDRNPMFFNNILDYFRSDDLHFPHNYCGPSIKKELQYWKIKEGEISPCCWNKYREYEEEQNIYKKIESAFESKTLNEYQAAFNSQGGANPTRWQTWRRRMCVFLEEPMSSKPAQVWTFMFLVFVLASIGVLCIETHPSLRVPLNSTTPKWIIERDSIPRSEQNPKIFWIVHTQPHKALETVDSICTSFFTLEFFLRWLVAPNRFKFWKSPMNIIDVLCVLPMWIRYIMQLYHVQIDRSLLPVFFVLMMLRVLRICRVLRMARHYTGVKILVLALNASFKELGMLVIFIFIVVLIFAVVIYYAEFFVSDTFLNIPAGWWWAIITITTVGYGDAYPKSWLGYLVGALCAITGILATGLPVPIIANNFNLYYRHAQMKYAVDNRKNRN</sequence>
<evidence type="ECO:0000313" key="14">
    <source>
        <dbReference type="EMBL" id="ELT96947.1"/>
    </source>
</evidence>
<dbReference type="OrthoDB" id="10025005at2759"/>
<keyword evidence="6" id="KW-0851">Voltage-gated channel</keyword>
<dbReference type="Pfam" id="PF02214">
    <property type="entry name" value="BTB_2"/>
    <property type="match status" value="1"/>
</dbReference>
<dbReference type="EnsemblMetazoa" id="CapteT72490">
    <property type="protein sequence ID" value="CapteP72490"/>
    <property type="gene ID" value="CapteG72490"/>
</dbReference>
<dbReference type="InterPro" id="IPR028325">
    <property type="entry name" value="VG_K_chnl"/>
</dbReference>
<dbReference type="PANTHER" id="PTHR11537:SF252">
    <property type="entry name" value="POTASSIUM VOLTAGE-GATED CHANNEL PROTEIN SHAW"/>
    <property type="match status" value="1"/>
</dbReference>
<evidence type="ECO:0000256" key="8">
    <source>
        <dbReference type="ARBA" id="ARBA00022989"/>
    </source>
</evidence>
<accession>R7TTK8</accession>
<dbReference type="Gene3D" id="1.10.287.70">
    <property type="match status" value="1"/>
</dbReference>
<dbReference type="Proteomes" id="UP000014760">
    <property type="component" value="Unassembled WGS sequence"/>
</dbReference>
<keyword evidence="4 12" id="KW-0812">Transmembrane</keyword>
<reference evidence="16" key="1">
    <citation type="submission" date="2012-12" db="EMBL/GenBank/DDBJ databases">
        <authorList>
            <person name="Hellsten U."/>
            <person name="Grimwood J."/>
            <person name="Chapman J.A."/>
            <person name="Shapiro H."/>
            <person name="Aerts A."/>
            <person name="Otillar R.P."/>
            <person name="Terry A.Y."/>
            <person name="Boore J.L."/>
            <person name="Simakov O."/>
            <person name="Marletaz F."/>
            <person name="Cho S.-J."/>
            <person name="Edsinger-Gonzales E."/>
            <person name="Havlak P."/>
            <person name="Kuo D.-H."/>
            <person name="Larsson T."/>
            <person name="Lv J."/>
            <person name="Arendt D."/>
            <person name="Savage R."/>
            <person name="Osoegawa K."/>
            <person name="de Jong P."/>
            <person name="Lindberg D.R."/>
            <person name="Seaver E.C."/>
            <person name="Weisblat D.A."/>
            <person name="Putnam N.H."/>
            <person name="Grigoriev I.V."/>
            <person name="Rokhsar D.S."/>
        </authorList>
    </citation>
    <scope>NUCLEOTIDE SEQUENCE</scope>
    <source>
        <strain evidence="16">I ESC-2004</strain>
    </source>
</reference>
<evidence type="ECO:0000256" key="10">
    <source>
        <dbReference type="ARBA" id="ARBA00023136"/>
    </source>
</evidence>
<dbReference type="SUPFAM" id="SSF54695">
    <property type="entry name" value="POZ domain"/>
    <property type="match status" value="1"/>
</dbReference>
<evidence type="ECO:0000256" key="2">
    <source>
        <dbReference type="ARBA" id="ARBA00022448"/>
    </source>
</evidence>
<dbReference type="InterPro" id="IPR003968">
    <property type="entry name" value="K_chnl_volt-dep_Kv"/>
</dbReference>
<evidence type="ECO:0000256" key="7">
    <source>
        <dbReference type="ARBA" id="ARBA00022958"/>
    </source>
</evidence>
<dbReference type="GO" id="GO:0005251">
    <property type="term" value="F:delayed rectifier potassium channel activity"/>
    <property type="evidence" value="ECO:0007669"/>
    <property type="project" value="TreeGrafter"/>
</dbReference>
<keyword evidence="5" id="KW-0631">Potassium channel</keyword>
<evidence type="ECO:0000256" key="9">
    <source>
        <dbReference type="ARBA" id="ARBA00023065"/>
    </source>
</evidence>
<dbReference type="Gene3D" id="3.30.710.10">
    <property type="entry name" value="Potassium Channel Kv1.1, Chain A"/>
    <property type="match status" value="1"/>
</dbReference>
<name>R7TTK8_CAPTE</name>
<evidence type="ECO:0000256" key="11">
    <source>
        <dbReference type="ARBA" id="ARBA00023303"/>
    </source>
</evidence>
<keyword evidence="10 12" id="KW-0472">Membrane</keyword>
<dbReference type="GO" id="GO:0001508">
    <property type="term" value="P:action potential"/>
    <property type="evidence" value="ECO:0007669"/>
    <property type="project" value="TreeGrafter"/>
</dbReference>
<dbReference type="Gene3D" id="1.20.120.350">
    <property type="entry name" value="Voltage-gated potassium channels. Chain C"/>
    <property type="match status" value="1"/>
</dbReference>
<feature type="transmembrane region" description="Helical" evidence="12">
    <location>
        <begin position="160"/>
        <end position="178"/>
    </location>
</feature>
<feature type="transmembrane region" description="Helical" evidence="12">
    <location>
        <begin position="326"/>
        <end position="346"/>
    </location>
</feature>
<dbReference type="FunFam" id="1.10.287.70:FF:000002">
    <property type="entry name" value="Potassium voltage-gated channel subfamily a member"/>
    <property type="match status" value="1"/>
</dbReference>
<dbReference type="Pfam" id="PF00520">
    <property type="entry name" value="Ion_trans"/>
    <property type="match status" value="1"/>
</dbReference>
<dbReference type="GO" id="GO:0008076">
    <property type="term" value="C:voltage-gated potassium channel complex"/>
    <property type="evidence" value="ECO:0007669"/>
    <property type="project" value="InterPro"/>
</dbReference>
<feature type="transmembrane region" description="Helical" evidence="12">
    <location>
        <begin position="358"/>
        <end position="375"/>
    </location>
</feature>
<feature type="transmembrane region" description="Helical" evidence="12">
    <location>
        <begin position="382"/>
        <end position="407"/>
    </location>
</feature>
<evidence type="ECO:0000259" key="13">
    <source>
        <dbReference type="SMART" id="SM00225"/>
    </source>
</evidence>
<dbReference type="SMART" id="SM00225">
    <property type="entry name" value="BTB"/>
    <property type="match status" value="1"/>
</dbReference>
<dbReference type="SUPFAM" id="SSF81324">
    <property type="entry name" value="Voltage-gated potassium channels"/>
    <property type="match status" value="1"/>
</dbReference>
<protein>
    <recommendedName>
        <fullName evidence="13">BTB domain-containing protein</fullName>
    </recommendedName>
</protein>
<dbReference type="InterPro" id="IPR027359">
    <property type="entry name" value="Volt_channel_dom_sf"/>
</dbReference>
<keyword evidence="16" id="KW-1185">Reference proteome</keyword>
<dbReference type="HOGENOM" id="CLU_011722_4_3_1"/>
<evidence type="ECO:0000256" key="3">
    <source>
        <dbReference type="ARBA" id="ARBA00022538"/>
    </source>
</evidence>
<dbReference type="PANTHER" id="PTHR11537">
    <property type="entry name" value="VOLTAGE-GATED POTASSIUM CHANNEL"/>
    <property type="match status" value="1"/>
</dbReference>
<dbReference type="AlphaFoldDB" id="R7TTK8"/>
<evidence type="ECO:0000313" key="16">
    <source>
        <dbReference type="Proteomes" id="UP000014760"/>
    </source>
</evidence>
<dbReference type="GO" id="GO:0051260">
    <property type="term" value="P:protein homooligomerization"/>
    <property type="evidence" value="ECO:0007669"/>
    <property type="project" value="InterPro"/>
</dbReference>
<proteinExistence type="predicted"/>
<dbReference type="InterPro" id="IPR011333">
    <property type="entry name" value="SKP1/BTB/POZ_sf"/>
</dbReference>
<dbReference type="PRINTS" id="PR01491">
    <property type="entry name" value="KVCHANNEL"/>
</dbReference>
<dbReference type="STRING" id="283909.R7TTK8"/>
<dbReference type="EMBL" id="KB308715">
    <property type="protein sequence ID" value="ELT96947.1"/>
    <property type="molecule type" value="Genomic_DNA"/>
</dbReference>
<feature type="non-terminal residue" evidence="14">
    <location>
        <position position="1"/>
    </location>
</feature>
<reference evidence="15" key="3">
    <citation type="submission" date="2015-06" db="UniProtKB">
        <authorList>
            <consortium name="EnsemblMetazoa"/>
        </authorList>
    </citation>
    <scope>IDENTIFICATION</scope>
</reference>
<dbReference type="EMBL" id="AMQN01011137">
    <property type="status" value="NOT_ANNOTATED_CDS"/>
    <property type="molecule type" value="Genomic_DNA"/>
</dbReference>
<evidence type="ECO:0000256" key="12">
    <source>
        <dbReference type="SAM" id="Phobius"/>
    </source>
</evidence>
<reference evidence="14 16" key="2">
    <citation type="journal article" date="2013" name="Nature">
        <title>Insights into bilaterian evolution from three spiralian genomes.</title>
        <authorList>
            <person name="Simakov O."/>
            <person name="Marletaz F."/>
            <person name="Cho S.J."/>
            <person name="Edsinger-Gonzales E."/>
            <person name="Havlak P."/>
            <person name="Hellsten U."/>
            <person name="Kuo D.H."/>
            <person name="Larsson T."/>
            <person name="Lv J."/>
            <person name="Arendt D."/>
            <person name="Savage R."/>
            <person name="Osoegawa K."/>
            <person name="de Jong P."/>
            <person name="Grimwood J."/>
            <person name="Chapman J.A."/>
            <person name="Shapiro H."/>
            <person name="Aerts A."/>
            <person name="Otillar R.P."/>
            <person name="Terry A.Y."/>
            <person name="Boore J.L."/>
            <person name="Grigoriev I.V."/>
            <person name="Lindberg D.R."/>
            <person name="Seaver E.C."/>
            <person name="Weisblat D.A."/>
            <person name="Putnam N.H."/>
            <person name="Rokhsar D.S."/>
        </authorList>
    </citation>
    <scope>NUCLEOTIDE SEQUENCE</scope>
    <source>
        <strain evidence="14 16">I ESC-2004</strain>
    </source>
</reference>
<feature type="domain" description="BTB" evidence="13">
    <location>
        <begin position="1"/>
        <end position="100"/>
    </location>
</feature>
<dbReference type="InterPro" id="IPR005821">
    <property type="entry name" value="Ion_trans_dom"/>
</dbReference>
<evidence type="ECO:0000256" key="4">
    <source>
        <dbReference type="ARBA" id="ARBA00022692"/>
    </source>
</evidence>
<comment type="subcellular location">
    <subcellularLocation>
        <location evidence="1">Membrane</location>
        <topology evidence="1">Multi-pass membrane protein</topology>
    </subcellularLocation>
</comment>
<keyword evidence="9" id="KW-0406">Ion transport</keyword>
<gene>
    <name evidence="14" type="ORF">CAPTEDRAFT_72490</name>
</gene>
<dbReference type="InterPro" id="IPR003974">
    <property type="entry name" value="K_chnl_volt-dep_Kv3"/>
</dbReference>
<feature type="non-terminal residue" evidence="14">
    <location>
        <position position="430"/>
    </location>
</feature>
<dbReference type="InterPro" id="IPR000210">
    <property type="entry name" value="BTB/POZ_dom"/>
</dbReference>
<dbReference type="PRINTS" id="PR00169">
    <property type="entry name" value="KCHANNEL"/>
</dbReference>
<organism evidence="14">
    <name type="scientific">Capitella teleta</name>
    <name type="common">Polychaete worm</name>
    <dbReference type="NCBI Taxonomy" id="283909"/>
    <lineage>
        <taxon>Eukaryota</taxon>
        <taxon>Metazoa</taxon>
        <taxon>Spiralia</taxon>
        <taxon>Lophotrochozoa</taxon>
        <taxon>Annelida</taxon>
        <taxon>Polychaeta</taxon>
        <taxon>Sedentaria</taxon>
        <taxon>Scolecida</taxon>
        <taxon>Capitellidae</taxon>
        <taxon>Capitella</taxon>
    </lineage>
</organism>
<evidence type="ECO:0000256" key="1">
    <source>
        <dbReference type="ARBA" id="ARBA00004141"/>
    </source>
</evidence>
<keyword evidence="7" id="KW-0630">Potassium</keyword>
<evidence type="ECO:0000256" key="5">
    <source>
        <dbReference type="ARBA" id="ARBA00022826"/>
    </source>
</evidence>
<feature type="transmembrane region" description="Helical" evidence="12">
    <location>
        <begin position="284"/>
        <end position="306"/>
    </location>
</feature>
<keyword evidence="11" id="KW-0407">Ion channel</keyword>
<dbReference type="InterPro" id="IPR003131">
    <property type="entry name" value="T1-type_BTB"/>
</dbReference>
<keyword evidence="8 12" id="KW-1133">Transmembrane helix</keyword>
<keyword evidence="2" id="KW-0813">Transport</keyword>
<dbReference type="OMA" id="THEAFTN"/>
<evidence type="ECO:0000313" key="15">
    <source>
        <dbReference type="EnsemblMetazoa" id="CapteP72490"/>
    </source>
</evidence>